<evidence type="ECO:0000256" key="5">
    <source>
        <dbReference type="ARBA" id="ARBA00023002"/>
    </source>
</evidence>
<dbReference type="InterPro" id="IPR006076">
    <property type="entry name" value="FAD-dep_OxRdtase"/>
</dbReference>
<evidence type="ECO:0000256" key="1">
    <source>
        <dbReference type="ARBA" id="ARBA00001974"/>
    </source>
</evidence>
<protein>
    <submittedName>
        <fullName evidence="8">D-amino-acid oxidase</fullName>
    </submittedName>
</protein>
<dbReference type="PANTHER" id="PTHR11530">
    <property type="entry name" value="D-AMINO ACID OXIDASE"/>
    <property type="match status" value="1"/>
</dbReference>
<comment type="caution">
    <text evidence="8">The sequence shown here is derived from an EMBL/GenBank/DDBJ whole genome shotgun (WGS) entry which is preliminary data.</text>
</comment>
<evidence type="ECO:0000313" key="8">
    <source>
        <dbReference type="EMBL" id="KAG0647741.1"/>
    </source>
</evidence>
<organism evidence="8 9">
    <name type="scientific">Hyphodiscus hymeniophilus</name>
    <dbReference type="NCBI Taxonomy" id="353542"/>
    <lineage>
        <taxon>Eukaryota</taxon>
        <taxon>Fungi</taxon>
        <taxon>Dikarya</taxon>
        <taxon>Ascomycota</taxon>
        <taxon>Pezizomycotina</taxon>
        <taxon>Leotiomycetes</taxon>
        <taxon>Helotiales</taxon>
        <taxon>Hyphodiscaceae</taxon>
        <taxon>Hyphodiscus</taxon>
    </lineage>
</organism>
<dbReference type="GO" id="GO:0003884">
    <property type="term" value="F:D-amino-acid oxidase activity"/>
    <property type="evidence" value="ECO:0007669"/>
    <property type="project" value="InterPro"/>
</dbReference>
<evidence type="ECO:0000256" key="2">
    <source>
        <dbReference type="ARBA" id="ARBA00006730"/>
    </source>
</evidence>
<keyword evidence="4 6" id="KW-0274">FAD</keyword>
<dbReference type="Proteomes" id="UP000785200">
    <property type="component" value="Unassembled WGS sequence"/>
</dbReference>
<dbReference type="EMBL" id="VNKQ01000012">
    <property type="protein sequence ID" value="KAG0647741.1"/>
    <property type="molecule type" value="Genomic_DNA"/>
</dbReference>
<feature type="binding site" evidence="6">
    <location>
        <position position="402"/>
    </location>
    <ligand>
        <name>D-dopa</name>
        <dbReference type="ChEBI" id="CHEBI:149689"/>
    </ligand>
</feature>
<keyword evidence="3" id="KW-0285">Flavoprotein</keyword>
<comment type="cofactor">
    <cofactor evidence="1 6">
        <name>FAD</name>
        <dbReference type="ChEBI" id="CHEBI:57692"/>
    </cofactor>
</comment>
<evidence type="ECO:0000256" key="3">
    <source>
        <dbReference type="ARBA" id="ARBA00022630"/>
    </source>
</evidence>
<dbReference type="InterPro" id="IPR023209">
    <property type="entry name" value="DAO"/>
</dbReference>
<feature type="domain" description="FAD dependent oxidoreductase" evidence="7">
    <location>
        <begin position="13"/>
        <end position="417"/>
    </location>
</feature>
<dbReference type="AlphaFoldDB" id="A0A9P6VGT0"/>
<dbReference type="Gene3D" id="3.30.9.10">
    <property type="entry name" value="D-Amino Acid Oxidase, subunit A, domain 2"/>
    <property type="match status" value="1"/>
</dbReference>
<feature type="binding site" evidence="6">
    <location>
        <begin position="60"/>
        <end position="61"/>
    </location>
    <ligand>
        <name>FAD</name>
        <dbReference type="ChEBI" id="CHEBI:57692"/>
    </ligand>
</feature>
<evidence type="ECO:0000259" key="7">
    <source>
        <dbReference type="Pfam" id="PF01266"/>
    </source>
</evidence>
<keyword evidence="9" id="KW-1185">Reference proteome</keyword>
<reference evidence="8" key="1">
    <citation type="submission" date="2019-07" db="EMBL/GenBank/DDBJ databases">
        <title>Hyphodiscus hymeniophilus genome sequencing and assembly.</title>
        <authorList>
            <person name="Kramer G."/>
            <person name="Nodwell J."/>
        </authorList>
    </citation>
    <scope>NUCLEOTIDE SEQUENCE</scope>
    <source>
        <strain evidence="8">ATCC 34498</strain>
    </source>
</reference>
<dbReference type="SUPFAM" id="SSF54373">
    <property type="entry name" value="FAD-linked reductases, C-terminal domain"/>
    <property type="match status" value="1"/>
</dbReference>
<gene>
    <name evidence="8" type="ORF">D0Z07_6831</name>
</gene>
<dbReference type="Gene3D" id="3.40.50.720">
    <property type="entry name" value="NAD(P)-binding Rossmann-like Domain"/>
    <property type="match status" value="1"/>
</dbReference>
<dbReference type="PIRSF" id="PIRSF000189">
    <property type="entry name" value="D-aa_oxidase"/>
    <property type="match status" value="1"/>
</dbReference>
<dbReference type="PANTHER" id="PTHR11530:SF16">
    <property type="entry name" value="D-AMINO ACID OXIDASE (AFU_ORTHOLOGUE AFUA_5G11290)"/>
    <property type="match status" value="1"/>
</dbReference>
<keyword evidence="5" id="KW-0560">Oxidoreductase</keyword>
<dbReference type="GO" id="GO:0019478">
    <property type="term" value="P:D-amino acid catabolic process"/>
    <property type="evidence" value="ECO:0007669"/>
    <property type="project" value="TreeGrafter"/>
</dbReference>
<dbReference type="OrthoDB" id="2015447at2759"/>
<dbReference type="SUPFAM" id="SSF51971">
    <property type="entry name" value="Nucleotide-binding domain"/>
    <property type="match status" value="1"/>
</dbReference>
<name>A0A9P6VGT0_9HELO</name>
<comment type="similarity">
    <text evidence="2">Belongs to the DAMOX/DASOX family.</text>
</comment>
<accession>A0A9P6VGT0</accession>
<sequence length="428" mass="47008">MTSNLAPPRQKHIIILGAGITALSTSLALHNLKHIAKSSTPFAQTIIAAHLPGDSSIDYTSPWAGGHWRSHASTADLESESRLRKWDKRTYEVWMEMLEDGRLSEDEINDLGLGIRESRNYWAKETAETTRDGSGLWWSKERELESDDEPVDSRSVKAMKGGGVKDFAVLDLASEKSIGVENIPDGAVFGIKYTTVCINIPQYLSHRFRSAKDRGTTVIKDTVDTSAGIEGVVKDAKRILISQNREAQEEDIFAVINCTGLGARHFVGDEESAKLYPVRGQTILVKGEALKARSYVEFGEGTEEDELLYVIPRPGSGTTILGGCKQKGNWSGDVDKVLNGRILQRAKEYGLAEELRTGNGREFEVLGFQVGLRPGREGGPRMEAEKRKVDETWLVHSYGHSGGGYQCSAGCGEEVAEIVLGLEHEVFA</sequence>
<proteinExistence type="inferred from homology"/>
<feature type="binding site" evidence="6">
    <location>
        <position position="259"/>
    </location>
    <ligand>
        <name>FAD</name>
        <dbReference type="ChEBI" id="CHEBI:57692"/>
    </ligand>
</feature>
<evidence type="ECO:0000256" key="6">
    <source>
        <dbReference type="PIRSR" id="PIRSR000189-1"/>
    </source>
</evidence>
<evidence type="ECO:0000313" key="9">
    <source>
        <dbReference type="Proteomes" id="UP000785200"/>
    </source>
</evidence>
<evidence type="ECO:0000256" key="4">
    <source>
        <dbReference type="ARBA" id="ARBA00022827"/>
    </source>
</evidence>
<dbReference type="GO" id="GO:0005737">
    <property type="term" value="C:cytoplasm"/>
    <property type="evidence" value="ECO:0007669"/>
    <property type="project" value="TreeGrafter"/>
</dbReference>
<feature type="binding site" evidence="6">
    <location>
        <position position="373"/>
    </location>
    <ligand>
        <name>D-dopa</name>
        <dbReference type="ChEBI" id="CHEBI:149689"/>
    </ligand>
</feature>
<feature type="binding site" evidence="6">
    <location>
        <position position="309"/>
    </location>
    <ligand>
        <name>D-dopa</name>
        <dbReference type="ChEBI" id="CHEBI:149689"/>
    </ligand>
</feature>
<dbReference type="GO" id="GO:0071949">
    <property type="term" value="F:FAD binding"/>
    <property type="evidence" value="ECO:0007669"/>
    <property type="project" value="InterPro"/>
</dbReference>
<dbReference type="Pfam" id="PF01266">
    <property type="entry name" value="DAO"/>
    <property type="match status" value="1"/>
</dbReference>